<name>A0A5C1QGV5_9SPIO</name>
<comment type="similarity">
    <text evidence="6 10 11">Belongs to the ribulose-phosphate 3-epimerase family.</text>
</comment>
<proteinExistence type="inferred from homology"/>
<feature type="binding site" evidence="10 13">
    <location>
        <position position="41"/>
    </location>
    <ligand>
        <name>a divalent metal cation</name>
        <dbReference type="ChEBI" id="CHEBI:60240"/>
    </ligand>
</feature>
<comment type="cofactor">
    <cofactor evidence="2">
        <name>Mn(2+)</name>
        <dbReference type="ChEBI" id="CHEBI:29035"/>
    </cofactor>
</comment>
<comment type="function">
    <text evidence="10">Catalyzes the reversible epimerization of D-ribulose 5-phosphate to D-xylulose 5-phosphate.</text>
</comment>
<dbReference type="InterPro" id="IPR026019">
    <property type="entry name" value="Ribul_P_3_epim"/>
</dbReference>
<feature type="binding site" evidence="10 13">
    <location>
        <position position="183"/>
    </location>
    <ligand>
        <name>a divalent metal cation</name>
        <dbReference type="ChEBI" id="CHEBI:60240"/>
    </ligand>
</feature>
<evidence type="ECO:0000256" key="5">
    <source>
        <dbReference type="ARBA" id="ARBA00001954"/>
    </source>
</evidence>
<comment type="pathway">
    <text evidence="10">Carbohydrate degradation.</text>
</comment>
<dbReference type="NCBIfam" id="TIGR01163">
    <property type="entry name" value="rpe"/>
    <property type="match status" value="1"/>
</dbReference>
<evidence type="ECO:0000256" key="9">
    <source>
        <dbReference type="ARBA" id="ARBA00023235"/>
    </source>
</evidence>
<evidence type="ECO:0000256" key="7">
    <source>
        <dbReference type="ARBA" id="ARBA00013188"/>
    </source>
</evidence>
<evidence type="ECO:0000313" key="16">
    <source>
        <dbReference type="Proteomes" id="UP000323824"/>
    </source>
</evidence>
<dbReference type="SUPFAM" id="SSF51366">
    <property type="entry name" value="Ribulose-phoshate binding barrel"/>
    <property type="match status" value="1"/>
</dbReference>
<comment type="cofactor">
    <cofactor evidence="5">
        <name>Fe(2+)</name>
        <dbReference type="ChEBI" id="CHEBI:29033"/>
    </cofactor>
</comment>
<dbReference type="PANTHER" id="PTHR11749">
    <property type="entry name" value="RIBULOSE-5-PHOSPHATE-3-EPIMERASE"/>
    <property type="match status" value="1"/>
</dbReference>
<feature type="active site" description="Proton donor" evidence="10 12">
    <location>
        <position position="183"/>
    </location>
</feature>
<keyword evidence="13" id="KW-0170">Cobalt</keyword>
<feature type="binding site" evidence="10 13">
    <location>
        <position position="74"/>
    </location>
    <ligand>
        <name>a divalent metal cation</name>
        <dbReference type="ChEBI" id="CHEBI:60240"/>
    </ligand>
</feature>
<evidence type="ECO:0000256" key="2">
    <source>
        <dbReference type="ARBA" id="ARBA00001936"/>
    </source>
</evidence>
<keyword evidence="16" id="KW-1185">Reference proteome</keyword>
<keyword evidence="13" id="KW-0862">Zinc</keyword>
<dbReference type="GO" id="GO:0004750">
    <property type="term" value="F:D-ribulose-phosphate 3-epimerase activity"/>
    <property type="evidence" value="ECO:0007669"/>
    <property type="project" value="UniProtKB-UniRule"/>
</dbReference>
<dbReference type="EC" id="5.1.3.1" evidence="7 10"/>
<keyword evidence="8 10" id="KW-0479">Metal-binding</keyword>
<evidence type="ECO:0000313" key="15">
    <source>
        <dbReference type="EMBL" id="QEN05806.1"/>
    </source>
</evidence>
<feature type="binding site" evidence="10">
    <location>
        <begin position="183"/>
        <end position="185"/>
    </location>
    <ligand>
        <name>substrate</name>
    </ligand>
</feature>
<gene>
    <name evidence="10 15" type="primary">rpe</name>
    <name evidence="15" type="ORF">EW093_14210</name>
</gene>
<dbReference type="AlphaFoldDB" id="A0A5C1QGV5"/>
<comment type="catalytic activity">
    <reaction evidence="1 10 11">
        <text>D-ribulose 5-phosphate = D-xylulose 5-phosphate</text>
        <dbReference type="Rhea" id="RHEA:13677"/>
        <dbReference type="ChEBI" id="CHEBI:57737"/>
        <dbReference type="ChEBI" id="CHEBI:58121"/>
        <dbReference type="EC" id="5.1.3.1"/>
    </reaction>
</comment>
<sequence length="224" mass="24456">MKDEDIENKKIISAPSVLSANFSKMGEAINTINEAGADWVHLDVMDGSFVPVITFGHKLVEDIRPLTDKVFDVHLMVNNPGNQIENFINAGANYLTIHYEADLHLNSTLKRIRDLGCKCGVSIIPSTPVSVLEHILPFVDLVLVMSVNPGFGGQTLIEDTLIKVTQLADIKKERGFDYLISIDGGVNRNTASKVISSGIDVFVAGSAFFGAQNPKEELKIIKGY</sequence>
<feature type="binding site" evidence="10 14">
    <location>
        <position position="74"/>
    </location>
    <ligand>
        <name>substrate</name>
    </ligand>
</feature>
<evidence type="ECO:0000256" key="3">
    <source>
        <dbReference type="ARBA" id="ARBA00001941"/>
    </source>
</evidence>
<keyword evidence="10 11" id="KW-0119">Carbohydrate metabolism</keyword>
<dbReference type="KEGG" id="sper:EW093_14210"/>
<evidence type="ECO:0000256" key="13">
    <source>
        <dbReference type="PIRSR" id="PIRSR001461-2"/>
    </source>
</evidence>
<comment type="cofactor">
    <cofactor evidence="4">
        <name>Zn(2+)</name>
        <dbReference type="ChEBI" id="CHEBI:29105"/>
    </cofactor>
</comment>
<dbReference type="PIRSF" id="PIRSF001461">
    <property type="entry name" value="RPE"/>
    <property type="match status" value="1"/>
</dbReference>
<dbReference type="InterPro" id="IPR000056">
    <property type="entry name" value="Ribul_P_3_epim-like"/>
</dbReference>
<keyword evidence="9 10" id="KW-0413">Isomerase</keyword>
<feature type="binding site" evidence="10 14">
    <location>
        <begin position="205"/>
        <end position="206"/>
    </location>
    <ligand>
        <name>substrate</name>
    </ligand>
</feature>
<dbReference type="GO" id="GO:0046872">
    <property type="term" value="F:metal ion binding"/>
    <property type="evidence" value="ECO:0007669"/>
    <property type="project" value="UniProtKB-UniRule"/>
</dbReference>
<dbReference type="OrthoDB" id="1645589at2"/>
<reference evidence="15 16" key="2">
    <citation type="submission" date="2019-09" db="EMBL/GenBank/DDBJ databases">
        <title>Complete Genome Sequence and Methylome Analysis of free living Spirochaetas.</title>
        <authorList>
            <person name="Leshcheva N."/>
            <person name="Mikheeva N."/>
        </authorList>
    </citation>
    <scope>NUCLEOTIDE SEQUENCE [LARGE SCALE GENOMIC DNA]</scope>
    <source>
        <strain evidence="15 16">P</strain>
    </source>
</reference>
<keyword evidence="13" id="KW-0464">Manganese</keyword>
<dbReference type="RefSeq" id="WP_149569039.1">
    <property type="nucleotide sequence ID" value="NZ_CP035807.1"/>
</dbReference>
<feature type="binding site" evidence="10 14">
    <location>
        <begin position="150"/>
        <end position="153"/>
    </location>
    <ligand>
        <name>substrate</name>
    </ligand>
</feature>
<evidence type="ECO:0000256" key="4">
    <source>
        <dbReference type="ARBA" id="ARBA00001947"/>
    </source>
</evidence>
<comment type="cofactor">
    <cofactor evidence="3">
        <name>Co(2+)</name>
        <dbReference type="ChEBI" id="CHEBI:48828"/>
    </cofactor>
</comment>
<reference evidence="15 16" key="1">
    <citation type="submission" date="2019-02" db="EMBL/GenBank/DDBJ databases">
        <authorList>
            <person name="Fomenkov A."/>
            <person name="Dubinina G."/>
            <person name="Grabovich M."/>
            <person name="Vincze T."/>
            <person name="Roberts R.J."/>
        </authorList>
    </citation>
    <scope>NUCLEOTIDE SEQUENCE [LARGE SCALE GENOMIC DNA]</scope>
    <source>
        <strain evidence="15 16">P</strain>
    </source>
</reference>
<feature type="active site" description="Proton acceptor" evidence="10 12">
    <location>
        <position position="43"/>
    </location>
</feature>
<evidence type="ECO:0000256" key="8">
    <source>
        <dbReference type="ARBA" id="ARBA00022723"/>
    </source>
</evidence>
<evidence type="ECO:0000256" key="11">
    <source>
        <dbReference type="PIRNR" id="PIRNR001461"/>
    </source>
</evidence>
<dbReference type="CDD" id="cd00429">
    <property type="entry name" value="RPE"/>
    <property type="match status" value="1"/>
</dbReference>
<organism evidence="15 16">
    <name type="scientific">Thiospirochaeta perfilievii</name>
    <dbReference type="NCBI Taxonomy" id="252967"/>
    <lineage>
        <taxon>Bacteria</taxon>
        <taxon>Pseudomonadati</taxon>
        <taxon>Spirochaetota</taxon>
        <taxon>Spirochaetia</taxon>
        <taxon>Spirochaetales</taxon>
        <taxon>Spirochaetaceae</taxon>
        <taxon>Thiospirochaeta</taxon>
    </lineage>
</organism>
<dbReference type="Pfam" id="PF00834">
    <property type="entry name" value="Ribul_P_3_epim"/>
    <property type="match status" value="1"/>
</dbReference>
<evidence type="ECO:0000256" key="10">
    <source>
        <dbReference type="HAMAP-Rule" id="MF_02227"/>
    </source>
</evidence>
<dbReference type="GO" id="GO:0005737">
    <property type="term" value="C:cytoplasm"/>
    <property type="evidence" value="ECO:0007669"/>
    <property type="project" value="UniProtKB-ARBA"/>
</dbReference>
<dbReference type="InterPro" id="IPR011060">
    <property type="entry name" value="RibuloseP-bd_barrel"/>
</dbReference>
<dbReference type="Proteomes" id="UP000323824">
    <property type="component" value="Chromosome"/>
</dbReference>
<dbReference type="HAMAP" id="MF_02227">
    <property type="entry name" value="RPE"/>
    <property type="match status" value="1"/>
</dbReference>
<dbReference type="NCBIfam" id="NF004076">
    <property type="entry name" value="PRK05581.1-4"/>
    <property type="match status" value="1"/>
</dbReference>
<dbReference type="EMBL" id="CP035807">
    <property type="protein sequence ID" value="QEN05806.1"/>
    <property type="molecule type" value="Genomic_DNA"/>
</dbReference>
<dbReference type="FunFam" id="3.20.20.70:FF:000004">
    <property type="entry name" value="Ribulose-phosphate 3-epimerase"/>
    <property type="match status" value="1"/>
</dbReference>
<evidence type="ECO:0000256" key="6">
    <source>
        <dbReference type="ARBA" id="ARBA00009541"/>
    </source>
</evidence>
<dbReference type="GO" id="GO:0006098">
    <property type="term" value="P:pentose-phosphate shunt"/>
    <property type="evidence" value="ECO:0007669"/>
    <property type="project" value="UniProtKB-UniRule"/>
</dbReference>
<dbReference type="Gene3D" id="3.20.20.70">
    <property type="entry name" value="Aldolase class I"/>
    <property type="match status" value="1"/>
</dbReference>
<evidence type="ECO:0000256" key="14">
    <source>
        <dbReference type="PIRSR" id="PIRSR001461-3"/>
    </source>
</evidence>
<feature type="binding site" evidence="14">
    <location>
        <position position="185"/>
    </location>
    <ligand>
        <name>substrate</name>
    </ligand>
</feature>
<dbReference type="GO" id="GO:0019323">
    <property type="term" value="P:pentose catabolic process"/>
    <property type="evidence" value="ECO:0007669"/>
    <property type="project" value="UniProtKB-UniRule"/>
</dbReference>
<comment type="cofactor">
    <cofactor evidence="10 13">
        <name>a divalent metal cation</name>
        <dbReference type="ChEBI" id="CHEBI:60240"/>
    </cofactor>
    <text evidence="10 13">Binds 1 divalent metal cation per subunit.</text>
</comment>
<evidence type="ECO:0000256" key="1">
    <source>
        <dbReference type="ARBA" id="ARBA00001782"/>
    </source>
</evidence>
<evidence type="ECO:0000256" key="12">
    <source>
        <dbReference type="PIRSR" id="PIRSR001461-1"/>
    </source>
</evidence>
<feature type="binding site" evidence="10 13">
    <location>
        <position position="43"/>
    </location>
    <ligand>
        <name>a divalent metal cation</name>
        <dbReference type="ChEBI" id="CHEBI:60240"/>
    </ligand>
</feature>
<dbReference type="InterPro" id="IPR013785">
    <property type="entry name" value="Aldolase_TIM"/>
</dbReference>
<protein>
    <recommendedName>
        <fullName evidence="7 10">Ribulose-phosphate 3-epimerase</fullName>
        <ecNumber evidence="7 10">5.1.3.1</ecNumber>
    </recommendedName>
</protein>
<accession>A0A5C1QGV5</accession>
<feature type="binding site" evidence="10 14">
    <location>
        <position position="16"/>
    </location>
    <ligand>
        <name>substrate</name>
    </ligand>
</feature>